<evidence type="ECO:0000313" key="4">
    <source>
        <dbReference type="EMBL" id="SUI70429.1"/>
    </source>
</evidence>
<feature type="domain" description="Urease accessory protein UreH-like transmembrane" evidence="2">
    <location>
        <begin position="9"/>
        <end position="219"/>
    </location>
</feature>
<dbReference type="PANTHER" id="PTHR42208:SF1">
    <property type="entry name" value="HEAVY METAL TRANSPORTER"/>
    <property type="match status" value="1"/>
</dbReference>
<dbReference type="InterPro" id="IPR039447">
    <property type="entry name" value="UreH-like_TM_dom"/>
</dbReference>
<feature type="transmembrane region" description="Helical" evidence="1">
    <location>
        <begin position="206"/>
        <end position="226"/>
    </location>
</feature>
<feature type="transmembrane region" description="Helical" evidence="1">
    <location>
        <begin position="172"/>
        <end position="194"/>
    </location>
</feature>
<dbReference type="Proteomes" id="UP000240506">
    <property type="component" value="Unassembled WGS sequence"/>
</dbReference>
<accession>A0A379ZXP8</accession>
<dbReference type="PANTHER" id="PTHR42208">
    <property type="entry name" value="HEAVY METAL TRANSPORTER-RELATED"/>
    <property type="match status" value="1"/>
</dbReference>
<dbReference type="STRING" id="365591.SAMN05421840_11715"/>
<dbReference type="Proteomes" id="UP000255061">
    <property type="component" value="Unassembled WGS sequence"/>
</dbReference>
<reference evidence="3 5" key="2">
    <citation type="submission" date="2018-04" db="EMBL/GenBank/DDBJ databases">
        <title>Genomic sequence of a freshwater isolate of Shewanella morhuae.</title>
        <authorList>
            <person name="Castillo D.E."/>
            <person name="Gram L."/>
        </authorList>
    </citation>
    <scope>NUCLEOTIDE SEQUENCE [LARGE SCALE GENOMIC DNA]</scope>
    <source>
        <strain evidence="3 5">CW7</strain>
    </source>
</reference>
<name>A0A1N7A909_9GAMM</name>
<organism evidence="4 6">
    <name type="scientific">Shewanella morhuae</name>
    <dbReference type="NCBI Taxonomy" id="365591"/>
    <lineage>
        <taxon>Bacteria</taxon>
        <taxon>Pseudomonadati</taxon>
        <taxon>Pseudomonadota</taxon>
        <taxon>Gammaproteobacteria</taxon>
        <taxon>Alteromonadales</taxon>
        <taxon>Shewanellaceae</taxon>
        <taxon>Shewanella</taxon>
    </lineage>
</organism>
<dbReference type="EMBL" id="PYSG01000002">
    <property type="protein sequence ID" value="PTA50296.1"/>
    <property type="molecule type" value="Genomic_DNA"/>
</dbReference>
<sequence length="230" mass="24703">MIEYNIPGAFLVGLMGAAHCFGMCGGLVGAFSAQIPHPKSGNLLAHQLNYLLSYNLGRILSYTLAGAFVGASSAALGHLFELDIYLIILRIIAGLMMIATGLYIAKIWVGIVQIERVGQWLWRYLKPIAQRLVPIQNRRQAVMAGFIWGWLPCGLVYSTLTWSVASGSASQGALIMLAFGLGTLPALLSAGVAAKRLATWVQQKTVRLLSGLLLIAFGGQTLYIALAQLN</sequence>
<dbReference type="EMBL" id="UGYV01000001">
    <property type="protein sequence ID" value="SUI70429.1"/>
    <property type="molecule type" value="Genomic_DNA"/>
</dbReference>
<keyword evidence="1" id="KW-0812">Transmembrane</keyword>
<evidence type="ECO:0000313" key="3">
    <source>
        <dbReference type="EMBL" id="PTA50296.1"/>
    </source>
</evidence>
<protein>
    <submittedName>
        <fullName evidence="3">Sulfite exporter TauE/SafE family protein</fullName>
    </submittedName>
    <submittedName>
        <fullName evidence="4">Uncharacterized conserved protein</fullName>
    </submittedName>
</protein>
<dbReference type="RefSeq" id="WP_076501487.1">
    <property type="nucleotide sequence ID" value="NZ_BPFE01000065.1"/>
</dbReference>
<evidence type="ECO:0000313" key="5">
    <source>
        <dbReference type="Proteomes" id="UP000240506"/>
    </source>
</evidence>
<reference evidence="4 6" key="3">
    <citation type="submission" date="2018-06" db="EMBL/GenBank/DDBJ databases">
        <authorList>
            <consortium name="Pathogen Informatics"/>
            <person name="Doyle S."/>
        </authorList>
    </citation>
    <scope>NUCLEOTIDE SEQUENCE [LARGE SCALE GENOMIC DNA]</scope>
    <source>
        <strain evidence="4 6">NCTC10736</strain>
    </source>
</reference>
<gene>
    <name evidence="3" type="ORF">C9I43_07160</name>
    <name evidence="4" type="ORF">NCTC10736_01213</name>
</gene>
<dbReference type="OrthoDB" id="9798690at2"/>
<accession>A0A1N7A909</accession>
<feature type="transmembrane region" description="Helical" evidence="1">
    <location>
        <begin position="84"/>
        <end position="105"/>
    </location>
</feature>
<feature type="transmembrane region" description="Helical" evidence="1">
    <location>
        <begin position="141"/>
        <end position="160"/>
    </location>
</feature>
<evidence type="ECO:0000259" key="2">
    <source>
        <dbReference type="Pfam" id="PF13386"/>
    </source>
</evidence>
<reference evidence="3" key="1">
    <citation type="submission" date="2018-03" db="EMBL/GenBank/DDBJ databases">
        <authorList>
            <person name="Dailey F.E."/>
        </authorList>
    </citation>
    <scope>NUCLEOTIDE SEQUENCE</scope>
    <source>
        <strain evidence="3">CW7</strain>
    </source>
</reference>
<keyword evidence="5" id="KW-1185">Reference proteome</keyword>
<proteinExistence type="predicted"/>
<keyword evidence="1" id="KW-0472">Membrane</keyword>
<dbReference type="AlphaFoldDB" id="A0A1N7A909"/>
<evidence type="ECO:0000313" key="6">
    <source>
        <dbReference type="Proteomes" id="UP000255061"/>
    </source>
</evidence>
<feature type="transmembrane region" description="Helical" evidence="1">
    <location>
        <begin position="6"/>
        <end position="31"/>
    </location>
</feature>
<dbReference type="Pfam" id="PF13386">
    <property type="entry name" value="DsbD_2"/>
    <property type="match status" value="1"/>
</dbReference>
<evidence type="ECO:0000256" key="1">
    <source>
        <dbReference type="SAM" id="Phobius"/>
    </source>
</evidence>
<feature type="transmembrane region" description="Helical" evidence="1">
    <location>
        <begin position="59"/>
        <end position="78"/>
    </location>
</feature>
<keyword evidence="1" id="KW-1133">Transmembrane helix</keyword>